<dbReference type="InterPro" id="IPR022385">
    <property type="entry name" value="Rhs_assc_core"/>
</dbReference>
<evidence type="ECO:0000313" key="2">
    <source>
        <dbReference type="EMBL" id="CEN36674.1"/>
    </source>
</evidence>
<gene>
    <name evidence="2" type="ORF">CCYN74_20016</name>
</gene>
<dbReference type="AlphaFoldDB" id="A0A0B7HDG7"/>
<evidence type="ECO:0000313" key="3">
    <source>
        <dbReference type="Proteomes" id="UP000038083"/>
    </source>
</evidence>
<feature type="transmembrane region" description="Helical" evidence="1">
    <location>
        <begin position="49"/>
        <end position="66"/>
    </location>
</feature>
<feature type="transmembrane region" description="Helical" evidence="1">
    <location>
        <begin position="127"/>
        <end position="150"/>
    </location>
</feature>
<accession>A0A0B7HDG7</accession>
<sequence length="324" mass="34367">MNGRLYDPVLHRFLQPDNYVQDPSNTQNFNRYGYVLNNPLKYTDPSGEFIITAIIIGSIVGAYIGGAQANGTYNPFKWNYSSGKTWLGIVGGALVGGVSGAAGVYVGGLVSSGMTSIGISGGIFGGAASGAGGGLVGGAVFGGIAGGIFTPKGHSIWTGKALPVRQPLQKIDAISKGVNLEVETFRGELSLRQPTQATSIQSEMNLVPVETLDGGIKTLTPGLKIAENKLIQHAHQWGIVEKGSSLTIEQVNLMKNLTNHIYKNSTIIRQGTWGNPMAGGFKDALFFSNGRHIIVTRSDGTMITILKNAMGNKHFNKATTIWTR</sequence>
<protein>
    <submittedName>
        <fullName evidence="2">RHS repeat-associated core domain protein</fullName>
    </submittedName>
</protein>
<feature type="transmembrane region" description="Helical" evidence="1">
    <location>
        <begin position="86"/>
        <end position="107"/>
    </location>
</feature>
<dbReference type="EMBL" id="CDOG01000012">
    <property type="protein sequence ID" value="CEN36674.1"/>
    <property type="molecule type" value="Genomic_DNA"/>
</dbReference>
<keyword evidence="1" id="KW-0472">Membrane</keyword>
<name>A0A0B7HDG7_9FLAO</name>
<dbReference type="Gene3D" id="2.180.10.10">
    <property type="entry name" value="RHS repeat-associated core"/>
    <property type="match status" value="1"/>
</dbReference>
<dbReference type="Proteomes" id="UP000038083">
    <property type="component" value="Unassembled WGS sequence"/>
</dbReference>
<reference evidence="2 3" key="1">
    <citation type="submission" date="2015-01" db="EMBL/GenBank/DDBJ databases">
        <authorList>
            <person name="Xiang T."/>
            <person name="Song Y."/>
            <person name="Huang L."/>
            <person name="Wang B."/>
            <person name="Wu P."/>
        </authorList>
    </citation>
    <scope>NUCLEOTIDE SEQUENCE [LARGE SCALE GENOMIC DNA]</scope>
    <source>
        <strain evidence="2 3">Ccy74</strain>
    </source>
</reference>
<proteinExistence type="predicted"/>
<dbReference type="NCBIfam" id="TIGR03696">
    <property type="entry name" value="Rhs_assc_core"/>
    <property type="match status" value="1"/>
</dbReference>
<keyword evidence="1" id="KW-1133">Transmembrane helix</keyword>
<evidence type="ECO:0000256" key="1">
    <source>
        <dbReference type="SAM" id="Phobius"/>
    </source>
</evidence>
<keyword evidence="1" id="KW-0812">Transmembrane</keyword>
<organism evidence="2 3">
    <name type="scientific">Capnocytophaga cynodegmi</name>
    <dbReference type="NCBI Taxonomy" id="28189"/>
    <lineage>
        <taxon>Bacteria</taxon>
        <taxon>Pseudomonadati</taxon>
        <taxon>Bacteroidota</taxon>
        <taxon>Flavobacteriia</taxon>
        <taxon>Flavobacteriales</taxon>
        <taxon>Flavobacteriaceae</taxon>
        <taxon>Capnocytophaga</taxon>
    </lineage>
</organism>